<proteinExistence type="inferred from homology"/>
<sequence length="166" mass="18766">MSLQPTYRGYLATSRDEFLVLEACSNGVLKDFDAPLSEHEQALIKSGDIFVYKRGSGRKTWKDRMGSLFWNKDRDEHGSKFYIQLGDPSIPEADRLIKKTTPAMIGSCQYNIISYYTPDTSTLPTPSNDPVLQHLQPQPQTLVDGRSYRAEPGGGISYKINLRLYL</sequence>
<evidence type="ECO:0000313" key="3">
    <source>
        <dbReference type="Proteomes" id="UP000235672"/>
    </source>
</evidence>
<dbReference type="PANTHER" id="PTHR28027:SF2">
    <property type="entry name" value="TRANSCRIPTIONAL REGULATOR MIT1"/>
    <property type="match status" value="1"/>
</dbReference>
<dbReference type="PANTHER" id="PTHR28027">
    <property type="entry name" value="TRANSCRIPTIONAL REGULATOR MIT1"/>
    <property type="match status" value="1"/>
</dbReference>
<dbReference type="Pfam" id="PF09729">
    <property type="entry name" value="Gti1_Pac2"/>
    <property type="match status" value="1"/>
</dbReference>
<organism evidence="2 3">
    <name type="scientific">Hyaloscypha hepaticicola</name>
    <dbReference type="NCBI Taxonomy" id="2082293"/>
    <lineage>
        <taxon>Eukaryota</taxon>
        <taxon>Fungi</taxon>
        <taxon>Dikarya</taxon>
        <taxon>Ascomycota</taxon>
        <taxon>Pezizomycotina</taxon>
        <taxon>Leotiomycetes</taxon>
        <taxon>Helotiales</taxon>
        <taxon>Hyaloscyphaceae</taxon>
        <taxon>Hyaloscypha</taxon>
    </lineage>
</organism>
<dbReference type="OrthoDB" id="5572844at2759"/>
<keyword evidence="3" id="KW-1185">Reference proteome</keyword>
<reference evidence="2 3" key="1">
    <citation type="submission" date="2016-05" db="EMBL/GenBank/DDBJ databases">
        <title>A degradative enzymes factory behind the ericoid mycorrhizal symbiosis.</title>
        <authorList>
            <consortium name="DOE Joint Genome Institute"/>
            <person name="Martino E."/>
            <person name="Morin E."/>
            <person name="Grelet G."/>
            <person name="Kuo A."/>
            <person name="Kohler A."/>
            <person name="Daghino S."/>
            <person name="Barry K."/>
            <person name="Choi C."/>
            <person name="Cichocki N."/>
            <person name="Clum A."/>
            <person name="Copeland A."/>
            <person name="Hainaut M."/>
            <person name="Haridas S."/>
            <person name="Labutti K."/>
            <person name="Lindquist E."/>
            <person name="Lipzen A."/>
            <person name="Khouja H.-R."/>
            <person name="Murat C."/>
            <person name="Ohm R."/>
            <person name="Olson A."/>
            <person name="Spatafora J."/>
            <person name="Veneault-Fourrey C."/>
            <person name="Henrissat B."/>
            <person name="Grigoriev I."/>
            <person name="Martin F."/>
            <person name="Perotto S."/>
        </authorList>
    </citation>
    <scope>NUCLEOTIDE SEQUENCE [LARGE SCALE GENOMIC DNA]</scope>
    <source>
        <strain evidence="2 3">UAMH 7357</strain>
    </source>
</reference>
<comment type="similarity">
    <text evidence="1">Belongs to the MIT1/WOR1 family.</text>
</comment>
<gene>
    <name evidence="2" type="ORF">NA56DRAFT_695030</name>
</gene>
<dbReference type="GO" id="GO:0003677">
    <property type="term" value="F:DNA binding"/>
    <property type="evidence" value="ECO:0007669"/>
    <property type="project" value="TreeGrafter"/>
</dbReference>
<accession>A0A2J6PGF7</accession>
<dbReference type="AlphaFoldDB" id="A0A2J6PGF7"/>
<evidence type="ECO:0000313" key="2">
    <source>
        <dbReference type="EMBL" id="PMD13073.1"/>
    </source>
</evidence>
<dbReference type="InterPro" id="IPR018608">
    <property type="entry name" value="Gti1/Pac2"/>
</dbReference>
<dbReference type="Proteomes" id="UP000235672">
    <property type="component" value="Unassembled WGS sequence"/>
</dbReference>
<protein>
    <submittedName>
        <fullName evidence="2">Uncharacterized protein</fullName>
    </submittedName>
</protein>
<dbReference type="EMBL" id="KZ613536">
    <property type="protein sequence ID" value="PMD13073.1"/>
    <property type="molecule type" value="Genomic_DNA"/>
</dbReference>
<evidence type="ECO:0000256" key="1">
    <source>
        <dbReference type="ARBA" id="ARBA00008359"/>
    </source>
</evidence>
<name>A0A2J6PGF7_9HELO</name>